<dbReference type="EMBL" id="CP133647">
    <property type="protein sequence ID" value="WNH03822.1"/>
    <property type="molecule type" value="Genomic_DNA"/>
</dbReference>
<accession>A0ABY9XMI3</accession>
<gene>
    <name evidence="1" type="ORF">QL112_009205</name>
</gene>
<dbReference type="Proteomes" id="UP001300348">
    <property type="component" value="Chromosome"/>
</dbReference>
<sequence>MLESDKDLILSNDDLILSVKNGADVAIGQKFYLDIGIPKGKISQSLNIGIKDSKGFESIKIIKTINTQQNRESYNMVLSCTVKGSDSITMGEEIHFTLTGIDKVIKYYAKDLVQSSIQLKKNKSICATPNNNDIDDNEEHYISYDTILFDTNGQLLKNTPINIYSEINEDIERKIIITSEPDGVGQKYQIIKPTKYEGKTQLIINSDKDGKVNFRVYPVMDTPVIIDLISQVEGVAEYHSGNIYMISVVPPNRDNSLNPPDVPELEGDSLEGDGRQLFEAEIDSYPNASRTDNILFFNKKKKDGSFDSEGLIFPVKKISDVLGDMDSEDYNYTFLMRRDIFPYGKDSMLYYIIAPSFGNSMYSDVRGVTYIGGELTRPNENVKRIYNMPMIFSSFADIKQDPKLEHSDDEEKPNNEDIIQRDVSNYAVSGCQLYVKFLCTNDENDLSYPLWGKEIYLRMYVESANQNFNKIFPVVAPHIPDKPGGKLSTVIVKIDSPELNDVKGYVTGGAGKICFEYYIIDPVTHEKIHSNYWENEIITTA</sequence>
<proteinExistence type="predicted"/>
<keyword evidence="2" id="KW-1185">Reference proteome</keyword>
<evidence type="ECO:0000313" key="2">
    <source>
        <dbReference type="Proteomes" id="UP001300348"/>
    </source>
</evidence>
<dbReference type="RefSeq" id="WP_189760064.1">
    <property type="nucleotide sequence ID" value="NZ_CAWPOQ010000319.1"/>
</dbReference>
<dbReference type="GeneID" id="88855732"/>
<evidence type="ECO:0000313" key="1">
    <source>
        <dbReference type="EMBL" id="WNH03822.1"/>
    </source>
</evidence>
<organism evidence="1 2">
    <name type="scientific">Xenorhabdus griffiniae</name>
    <dbReference type="NCBI Taxonomy" id="351672"/>
    <lineage>
        <taxon>Bacteria</taxon>
        <taxon>Pseudomonadati</taxon>
        <taxon>Pseudomonadota</taxon>
        <taxon>Gammaproteobacteria</taxon>
        <taxon>Enterobacterales</taxon>
        <taxon>Morganellaceae</taxon>
        <taxon>Xenorhabdus</taxon>
    </lineage>
</organism>
<reference evidence="1 2" key="1">
    <citation type="journal article" date="2023" name="Access Microbiol">
        <title>The genome of a steinernematid-associated Pseudomonas piscis bacterium encodes the biosynthesis of insect toxins.</title>
        <authorList>
            <person name="Awori R.M."/>
            <person name="Hendre P."/>
            <person name="Amugune N.O."/>
        </authorList>
    </citation>
    <scope>NUCLEOTIDE SEQUENCE [LARGE SCALE GENOMIC DNA]</scope>
    <source>
        <strain evidence="1 2">97</strain>
    </source>
</reference>
<protein>
    <recommendedName>
        <fullName evidence="3">Inverse autotransporter beta-barrel domain-containing protein</fullName>
    </recommendedName>
</protein>
<name>A0ABY9XMI3_9GAMM</name>
<evidence type="ECO:0008006" key="3">
    <source>
        <dbReference type="Google" id="ProtNLM"/>
    </source>
</evidence>